<dbReference type="Gene3D" id="1.20.120.610">
    <property type="entry name" value="lithium bound rotor ring of v- atpase"/>
    <property type="match status" value="1"/>
</dbReference>
<comment type="subcellular location">
    <subcellularLocation>
        <location evidence="1">Membrane</location>
        <topology evidence="1">Multi-pass membrane protein</topology>
    </subcellularLocation>
</comment>
<feature type="domain" description="V-ATPase proteolipid subunit C-like" evidence="9">
    <location>
        <begin position="91"/>
        <end position="149"/>
    </location>
</feature>
<feature type="transmembrane region" description="Helical" evidence="8">
    <location>
        <begin position="128"/>
        <end position="153"/>
    </location>
</feature>
<dbReference type="CDD" id="cd18180">
    <property type="entry name" value="ATP-synt_Vo_Ao_c_NTPK_rpt2"/>
    <property type="match status" value="1"/>
</dbReference>
<dbReference type="InterPro" id="IPR035921">
    <property type="entry name" value="F/V-ATP_Csub_sf"/>
</dbReference>
<keyword evidence="7 8" id="KW-0472">Membrane</keyword>
<comment type="similarity">
    <text evidence="2">Belongs to the V-ATPase proteolipid subunit family.</text>
</comment>
<evidence type="ECO:0000256" key="5">
    <source>
        <dbReference type="ARBA" id="ARBA00022989"/>
    </source>
</evidence>
<comment type="caution">
    <text evidence="10">The sequence shown here is derived from an EMBL/GenBank/DDBJ whole genome shotgun (WGS) entry which is preliminary data.</text>
</comment>
<dbReference type="SUPFAM" id="SSF81333">
    <property type="entry name" value="F1F0 ATP synthase subunit C"/>
    <property type="match status" value="2"/>
</dbReference>
<evidence type="ECO:0000256" key="7">
    <source>
        <dbReference type="ARBA" id="ARBA00023136"/>
    </source>
</evidence>
<dbReference type="NCBIfam" id="NF005124">
    <property type="entry name" value="PRK06558.1"/>
    <property type="match status" value="1"/>
</dbReference>
<keyword evidence="3" id="KW-0813">Transport</keyword>
<evidence type="ECO:0000256" key="3">
    <source>
        <dbReference type="ARBA" id="ARBA00022448"/>
    </source>
</evidence>
<dbReference type="EMBL" id="BARV01016560">
    <property type="protein sequence ID" value="GAI28420.1"/>
    <property type="molecule type" value="Genomic_DNA"/>
</dbReference>
<evidence type="ECO:0000313" key="10">
    <source>
        <dbReference type="EMBL" id="GAI28420.1"/>
    </source>
</evidence>
<keyword evidence="6" id="KW-0406">Ion transport</keyword>
<dbReference type="InterPro" id="IPR002379">
    <property type="entry name" value="ATPase_proteolipid_c-like_dom"/>
</dbReference>
<dbReference type="GO" id="GO:0033179">
    <property type="term" value="C:proton-transporting V-type ATPase, V0 domain"/>
    <property type="evidence" value="ECO:0007669"/>
    <property type="project" value="InterPro"/>
</dbReference>
<proteinExistence type="inferred from homology"/>
<evidence type="ECO:0000259" key="9">
    <source>
        <dbReference type="Pfam" id="PF00137"/>
    </source>
</evidence>
<evidence type="ECO:0000256" key="6">
    <source>
        <dbReference type="ARBA" id="ARBA00023065"/>
    </source>
</evidence>
<keyword evidence="4 8" id="KW-0812">Transmembrane</keyword>
<dbReference type="PRINTS" id="PR00122">
    <property type="entry name" value="VACATPASE"/>
</dbReference>
<dbReference type="Pfam" id="PF00137">
    <property type="entry name" value="ATP-synt_C"/>
    <property type="match status" value="2"/>
</dbReference>
<evidence type="ECO:0000256" key="8">
    <source>
        <dbReference type="SAM" id="Phobius"/>
    </source>
</evidence>
<accession>X1NNP4</accession>
<evidence type="ECO:0000256" key="1">
    <source>
        <dbReference type="ARBA" id="ARBA00004141"/>
    </source>
</evidence>
<reference evidence="10" key="1">
    <citation type="journal article" date="2014" name="Front. Microbiol.">
        <title>High frequency of phylogenetically diverse reductive dehalogenase-homologous genes in deep subseafloor sedimentary metagenomes.</title>
        <authorList>
            <person name="Kawai M."/>
            <person name="Futagami T."/>
            <person name="Toyoda A."/>
            <person name="Takaki Y."/>
            <person name="Nishi S."/>
            <person name="Hori S."/>
            <person name="Arai W."/>
            <person name="Tsubouchi T."/>
            <person name="Morono Y."/>
            <person name="Uchiyama I."/>
            <person name="Ito T."/>
            <person name="Fujiyama A."/>
            <person name="Inagaki F."/>
            <person name="Takami H."/>
        </authorList>
    </citation>
    <scope>NUCLEOTIDE SEQUENCE</scope>
    <source>
        <strain evidence="10">Expedition CK06-06</strain>
    </source>
</reference>
<name>X1NNP4_9ZZZZ</name>
<dbReference type="GO" id="GO:0046961">
    <property type="term" value="F:proton-transporting ATPase activity, rotational mechanism"/>
    <property type="evidence" value="ECO:0007669"/>
    <property type="project" value="InterPro"/>
</dbReference>
<evidence type="ECO:0000256" key="4">
    <source>
        <dbReference type="ARBA" id="ARBA00022692"/>
    </source>
</evidence>
<organism evidence="10">
    <name type="scientific">marine sediment metagenome</name>
    <dbReference type="NCBI Taxonomy" id="412755"/>
    <lineage>
        <taxon>unclassified sequences</taxon>
        <taxon>metagenomes</taxon>
        <taxon>ecological metagenomes</taxon>
    </lineage>
</organism>
<sequence length="156" mass="15441">MVGEEVWIALAAGLAVAIPGILSAIGVGMTGVAAAAVSAEDPKKFSKLFVLEVLPGTQGIYGFVAGFLILIGTGLLGGGGLKGGIVGLAVLAAAVPAILQGFTAYAQGKVATAGVSAVAKRPEIFGQSIMYTVMVELYAILGLLATILILVSLGAL</sequence>
<dbReference type="InterPro" id="IPR000245">
    <property type="entry name" value="ATPase_proteolipid_csu"/>
</dbReference>
<gene>
    <name evidence="10" type="ORF">S06H3_28388</name>
</gene>
<protein>
    <recommendedName>
        <fullName evidence="9">V-ATPase proteolipid subunit C-like domain-containing protein</fullName>
    </recommendedName>
</protein>
<evidence type="ECO:0000256" key="2">
    <source>
        <dbReference type="ARBA" id="ARBA00007296"/>
    </source>
</evidence>
<dbReference type="CDD" id="cd18179">
    <property type="entry name" value="ATP-synt_Vo_Ao_c_NTPK_rpt1"/>
    <property type="match status" value="1"/>
</dbReference>
<dbReference type="AlphaFoldDB" id="X1NNP4"/>
<feature type="domain" description="V-ATPase proteolipid subunit C-like" evidence="9">
    <location>
        <begin position="10"/>
        <end position="69"/>
    </location>
</feature>
<keyword evidence="5 8" id="KW-1133">Transmembrane helix</keyword>
<feature type="transmembrane region" description="Helical" evidence="8">
    <location>
        <begin position="85"/>
        <end position="108"/>
    </location>
</feature>
<feature type="transmembrane region" description="Helical" evidence="8">
    <location>
        <begin position="59"/>
        <end position="78"/>
    </location>
</feature>